<evidence type="ECO:0008006" key="7">
    <source>
        <dbReference type="Google" id="ProtNLM"/>
    </source>
</evidence>
<dbReference type="Gene3D" id="1.20.1340.10">
    <property type="entry name" value="dopa decarboxylase, N-terminal domain"/>
    <property type="match status" value="1"/>
</dbReference>
<dbReference type="PANTHER" id="PTHR11999:SF70">
    <property type="entry name" value="MIP05841P"/>
    <property type="match status" value="1"/>
</dbReference>
<dbReference type="GO" id="GO:0019752">
    <property type="term" value="P:carboxylic acid metabolic process"/>
    <property type="evidence" value="ECO:0007669"/>
    <property type="project" value="InterPro"/>
</dbReference>
<evidence type="ECO:0000313" key="6">
    <source>
        <dbReference type="EMBL" id="SUZ97847.1"/>
    </source>
</evidence>
<dbReference type="InterPro" id="IPR010977">
    <property type="entry name" value="Aromatic_deC"/>
</dbReference>
<dbReference type="InterPro" id="IPR002129">
    <property type="entry name" value="PyrdxlP-dep_de-COase"/>
</dbReference>
<sequence length="477" mass="52657">MDADAFRRHGQRTLDWIAEYLRDSERYPVMARVGPGDVRAALPSTPPQRGETFEAIFDDFEKIITPGLTHWNHPGFFAYFATSSSAPGIIGELLAAALNQNAMLWRTSPAATELEALTLDWLRQLVGLPDGFEGVIYDTASVSTLHALAAAREAVIPNVRDQGLVGRSDLTGIRVYCSEQAHSSLDKAMILLGLGQSALRKIPVDTDLRMRPEVLAEAIAEDRASGCVPMAVVATVGTTISTSVDPVPAIARICTAEQIWLHVDAAYAGVAAMVPSCAHILDGCDEADSVVMNPHKWLFTPVDLSALFSRRMDMVKAAFSLTPEYLRTAEGDRVRNLMDMGIQLGRRFRALKLWMVLRHFGAEGIRQRLAEHMRLARLFAEWVDAHDDFERLAPVPFSVVCFRAKPAGMGTDEAELERFNIKLLDALNASGEIFLSQGKLEGRYVIRLAIGHIRTAEQHVARAWELIQQHTQVLTGH</sequence>
<proteinExistence type="inferred from homology"/>
<evidence type="ECO:0000256" key="3">
    <source>
        <dbReference type="ARBA" id="ARBA00022793"/>
    </source>
</evidence>
<dbReference type="Pfam" id="PF00282">
    <property type="entry name" value="Pyridoxal_deC"/>
    <property type="match status" value="1"/>
</dbReference>
<keyword evidence="5" id="KW-0456">Lyase</keyword>
<evidence type="ECO:0000256" key="4">
    <source>
        <dbReference type="ARBA" id="ARBA00022898"/>
    </source>
</evidence>
<evidence type="ECO:0000256" key="1">
    <source>
        <dbReference type="ARBA" id="ARBA00001933"/>
    </source>
</evidence>
<organism evidence="6">
    <name type="scientific">marine metagenome</name>
    <dbReference type="NCBI Taxonomy" id="408172"/>
    <lineage>
        <taxon>unclassified sequences</taxon>
        <taxon>metagenomes</taxon>
        <taxon>ecological metagenomes</taxon>
    </lineage>
</organism>
<reference evidence="6" key="1">
    <citation type="submission" date="2018-05" db="EMBL/GenBank/DDBJ databases">
        <authorList>
            <person name="Lanie J.A."/>
            <person name="Ng W.-L."/>
            <person name="Kazmierczak K.M."/>
            <person name="Andrzejewski T.M."/>
            <person name="Davidsen T.M."/>
            <person name="Wayne K.J."/>
            <person name="Tettelin H."/>
            <person name="Glass J.I."/>
            <person name="Rusch D."/>
            <person name="Podicherti R."/>
            <person name="Tsui H.-C.T."/>
            <person name="Winkler M.E."/>
        </authorList>
    </citation>
    <scope>NUCLEOTIDE SEQUENCE</scope>
</reference>
<dbReference type="PRINTS" id="PR00800">
    <property type="entry name" value="YHDCRBOXLASE"/>
</dbReference>
<dbReference type="Gene3D" id="3.90.1150.10">
    <property type="entry name" value="Aspartate Aminotransferase, domain 1"/>
    <property type="match status" value="1"/>
</dbReference>
<dbReference type="GO" id="GO:0006520">
    <property type="term" value="P:amino acid metabolic process"/>
    <property type="evidence" value="ECO:0007669"/>
    <property type="project" value="InterPro"/>
</dbReference>
<name>A0A381S6G5_9ZZZZ</name>
<evidence type="ECO:0000256" key="2">
    <source>
        <dbReference type="ARBA" id="ARBA00009533"/>
    </source>
</evidence>
<comment type="cofactor">
    <cofactor evidence="1">
        <name>pyridoxal 5'-phosphate</name>
        <dbReference type="ChEBI" id="CHEBI:597326"/>
    </cofactor>
</comment>
<dbReference type="InterPro" id="IPR015424">
    <property type="entry name" value="PyrdxlP-dep_Trfase"/>
</dbReference>
<dbReference type="PANTHER" id="PTHR11999">
    <property type="entry name" value="GROUP II PYRIDOXAL-5-PHOSPHATE DECARBOXYLASE"/>
    <property type="match status" value="1"/>
</dbReference>
<dbReference type="AlphaFoldDB" id="A0A381S6G5"/>
<protein>
    <recommendedName>
        <fullName evidence="7">Amino acid decarboxylase</fullName>
    </recommendedName>
</protein>
<dbReference type="EMBL" id="UINC01002547">
    <property type="protein sequence ID" value="SUZ97847.1"/>
    <property type="molecule type" value="Genomic_DNA"/>
</dbReference>
<gene>
    <name evidence="6" type="ORF">METZ01_LOCUS50701</name>
</gene>
<keyword evidence="4" id="KW-0663">Pyridoxal phosphate</keyword>
<evidence type="ECO:0000256" key="5">
    <source>
        <dbReference type="ARBA" id="ARBA00023239"/>
    </source>
</evidence>
<dbReference type="SUPFAM" id="SSF53383">
    <property type="entry name" value="PLP-dependent transferases"/>
    <property type="match status" value="1"/>
</dbReference>
<accession>A0A381S6G5</accession>
<dbReference type="Gene3D" id="3.40.640.10">
    <property type="entry name" value="Type I PLP-dependent aspartate aminotransferase-like (Major domain)"/>
    <property type="match status" value="1"/>
</dbReference>
<comment type="similarity">
    <text evidence="2">Belongs to the group II decarboxylase family.</text>
</comment>
<dbReference type="GO" id="GO:0005737">
    <property type="term" value="C:cytoplasm"/>
    <property type="evidence" value="ECO:0007669"/>
    <property type="project" value="TreeGrafter"/>
</dbReference>
<dbReference type="InterPro" id="IPR015422">
    <property type="entry name" value="PyrdxlP-dep_Trfase_small"/>
</dbReference>
<keyword evidence="3" id="KW-0210">Decarboxylase</keyword>
<dbReference type="GO" id="GO:0030170">
    <property type="term" value="F:pyridoxal phosphate binding"/>
    <property type="evidence" value="ECO:0007669"/>
    <property type="project" value="InterPro"/>
</dbReference>
<dbReference type="InterPro" id="IPR015421">
    <property type="entry name" value="PyrdxlP-dep_Trfase_major"/>
</dbReference>
<dbReference type="GO" id="GO:0016831">
    <property type="term" value="F:carboxy-lyase activity"/>
    <property type="evidence" value="ECO:0007669"/>
    <property type="project" value="UniProtKB-KW"/>
</dbReference>